<feature type="domain" description="Toprim" evidence="15">
    <location>
        <begin position="265"/>
        <end position="346"/>
    </location>
</feature>
<dbReference type="InterPro" id="IPR016136">
    <property type="entry name" value="DNA_helicase_N/primase_C"/>
</dbReference>
<evidence type="ECO:0000256" key="2">
    <source>
        <dbReference type="ARBA" id="ARBA00022515"/>
    </source>
</evidence>
<dbReference type="PIRSF" id="PIRSF002811">
    <property type="entry name" value="DnaG"/>
    <property type="match status" value="1"/>
</dbReference>
<evidence type="ECO:0000313" key="16">
    <source>
        <dbReference type="EMBL" id="QDT62939.1"/>
    </source>
</evidence>
<comment type="domain">
    <text evidence="12">Contains an N-terminal zinc-binding domain, a central core domain that contains the primase activity, and a C-terminal DnaB-binding domain.</text>
</comment>
<dbReference type="InterPro" id="IPR036977">
    <property type="entry name" value="DNA_primase_Znf_CHC2"/>
</dbReference>
<dbReference type="Pfam" id="PF13155">
    <property type="entry name" value="Toprim_2"/>
    <property type="match status" value="1"/>
</dbReference>
<dbReference type="InterPro" id="IPR050219">
    <property type="entry name" value="DnaG_primase"/>
</dbReference>
<evidence type="ECO:0000256" key="12">
    <source>
        <dbReference type="HAMAP-Rule" id="MF_00974"/>
    </source>
</evidence>
<accession>A0A517T3J3</accession>
<evidence type="ECO:0000256" key="8">
    <source>
        <dbReference type="ARBA" id="ARBA00022833"/>
    </source>
</evidence>
<comment type="catalytic activity">
    <reaction evidence="12">
        <text>ssDNA + n NTP = ssDNA/pppN(pN)n-1 hybrid + (n-1) diphosphate.</text>
        <dbReference type="EC" id="2.7.7.101"/>
    </reaction>
</comment>
<gene>
    <name evidence="16" type="primary">dnaG_1</name>
    <name evidence="12" type="synonym">dnaG</name>
    <name evidence="16" type="ORF">V22_01370</name>
</gene>
<dbReference type="GO" id="GO:0003899">
    <property type="term" value="F:DNA-directed RNA polymerase activity"/>
    <property type="evidence" value="ECO:0007669"/>
    <property type="project" value="UniProtKB-UniRule"/>
</dbReference>
<dbReference type="SMART" id="SM00400">
    <property type="entry name" value="ZnF_CHCC"/>
    <property type="match status" value="1"/>
</dbReference>
<dbReference type="Proteomes" id="UP000319976">
    <property type="component" value="Chromosome"/>
</dbReference>
<dbReference type="SMART" id="SM00493">
    <property type="entry name" value="TOPRIM"/>
    <property type="match status" value="1"/>
</dbReference>
<dbReference type="PROSITE" id="PS50880">
    <property type="entry name" value="TOPRIM"/>
    <property type="match status" value="1"/>
</dbReference>
<organism evidence="16 17">
    <name type="scientific">Calycomorphotria hydatis</name>
    <dbReference type="NCBI Taxonomy" id="2528027"/>
    <lineage>
        <taxon>Bacteria</taxon>
        <taxon>Pseudomonadati</taxon>
        <taxon>Planctomycetota</taxon>
        <taxon>Planctomycetia</taxon>
        <taxon>Planctomycetales</taxon>
        <taxon>Planctomycetaceae</taxon>
        <taxon>Calycomorphotria</taxon>
    </lineage>
</organism>
<keyword evidence="4 12" id="KW-0548">Nucleotidyltransferase</keyword>
<dbReference type="SUPFAM" id="SSF56731">
    <property type="entry name" value="DNA primase core"/>
    <property type="match status" value="1"/>
</dbReference>
<dbReference type="Gene3D" id="3.40.1360.10">
    <property type="match status" value="1"/>
</dbReference>
<comment type="similarity">
    <text evidence="12 13">Belongs to the DnaG primase family.</text>
</comment>
<dbReference type="InterPro" id="IPR002694">
    <property type="entry name" value="Znf_CHC2"/>
</dbReference>
<dbReference type="GO" id="GO:0006269">
    <property type="term" value="P:DNA replication, synthesis of primer"/>
    <property type="evidence" value="ECO:0007669"/>
    <property type="project" value="UniProtKB-UniRule"/>
</dbReference>
<dbReference type="PANTHER" id="PTHR30313:SF2">
    <property type="entry name" value="DNA PRIMASE"/>
    <property type="match status" value="1"/>
</dbReference>
<dbReference type="EMBL" id="CP036316">
    <property type="protein sequence ID" value="QDT62939.1"/>
    <property type="molecule type" value="Genomic_DNA"/>
</dbReference>
<reference evidence="16 17" key="1">
    <citation type="submission" date="2019-02" db="EMBL/GenBank/DDBJ databases">
        <title>Deep-cultivation of Planctomycetes and their phenomic and genomic characterization uncovers novel biology.</title>
        <authorList>
            <person name="Wiegand S."/>
            <person name="Jogler M."/>
            <person name="Boedeker C."/>
            <person name="Pinto D."/>
            <person name="Vollmers J."/>
            <person name="Rivas-Marin E."/>
            <person name="Kohn T."/>
            <person name="Peeters S.H."/>
            <person name="Heuer A."/>
            <person name="Rast P."/>
            <person name="Oberbeckmann S."/>
            <person name="Bunk B."/>
            <person name="Jeske O."/>
            <person name="Meyerdierks A."/>
            <person name="Storesund J.E."/>
            <person name="Kallscheuer N."/>
            <person name="Luecker S."/>
            <person name="Lage O.M."/>
            <person name="Pohl T."/>
            <person name="Merkel B.J."/>
            <person name="Hornburger P."/>
            <person name="Mueller R.-W."/>
            <person name="Bruemmer F."/>
            <person name="Labrenz M."/>
            <person name="Spormann A.M."/>
            <person name="Op den Camp H."/>
            <person name="Overmann J."/>
            <person name="Amann R."/>
            <person name="Jetten M.S.M."/>
            <person name="Mascher T."/>
            <person name="Medema M.H."/>
            <person name="Devos D.P."/>
            <person name="Kaster A.-K."/>
            <person name="Ovreas L."/>
            <person name="Rohde M."/>
            <person name="Galperin M.Y."/>
            <person name="Jogler C."/>
        </authorList>
    </citation>
    <scope>NUCLEOTIDE SEQUENCE [LARGE SCALE GENOMIC DNA]</scope>
    <source>
        <strain evidence="16 17">V22</strain>
    </source>
</reference>
<dbReference type="AlphaFoldDB" id="A0A517T3J3"/>
<comment type="subunit">
    <text evidence="12">Monomer. Interacts with DnaB.</text>
</comment>
<dbReference type="InterPro" id="IPR034151">
    <property type="entry name" value="TOPRIM_DnaG_bac"/>
</dbReference>
<dbReference type="InterPro" id="IPR013264">
    <property type="entry name" value="DNAG_N"/>
</dbReference>
<dbReference type="InterPro" id="IPR030846">
    <property type="entry name" value="DnaG_bac"/>
</dbReference>
<dbReference type="GO" id="GO:0003678">
    <property type="term" value="F:DNA helicase activity"/>
    <property type="evidence" value="ECO:0007669"/>
    <property type="project" value="InterPro"/>
</dbReference>
<evidence type="ECO:0000256" key="13">
    <source>
        <dbReference type="PIRNR" id="PIRNR002811"/>
    </source>
</evidence>
<keyword evidence="8 12" id="KW-0862">Zinc</keyword>
<evidence type="ECO:0000256" key="3">
    <source>
        <dbReference type="ARBA" id="ARBA00022679"/>
    </source>
</evidence>
<keyword evidence="1 12" id="KW-0240">DNA-directed RNA polymerase</keyword>
<dbReference type="Gene3D" id="1.10.860.10">
    <property type="entry name" value="DNAb Helicase, Chain A"/>
    <property type="match status" value="1"/>
</dbReference>
<proteinExistence type="inferred from homology"/>
<name>A0A517T3J3_9PLAN</name>
<dbReference type="Gene3D" id="3.90.980.10">
    <property type="entry name" value="DNA primase, catalytic core, N-terminal domain"/>
    <property type="match status" value="1"/>
</dbReference>
<keyword evidence="9" id="KW-0460">Magnesium</keyword>
<keyword evidence="6 12" id="KW-0479">Metal-binding</keyword>
<keyword evidence="10 12" id="KW-0238">DNA-binding</keyword>
<evidence type="ECO:0000256" key="10">
    <source>
        <dbReference type="ARBA" id="ARBA00023125"/>
    </source>
</evidence>
<evidence type="ECO:0000256" key="1">
    <source>
        <dbReference type="ARBA" id="ARBA00022478"/>
    </source>
</evidence>
<sequence>MAGQDEFKELVRSRTNIVEVIAESITLTPRRGGAEFVGLCPFHDDHSPSMNVYPDRQSYRCWVCDAGGDVFSYVMQHDGLSFPQALEQLAERAGLEMPKRRQQTQHGPGGPDKNRVYEVLAWAEREFHNFFLQARDAEIAREYIASRGFTDETIARFKVGYHPREWEWLIDRARGRFTTEDLNAARLLRDRSDSQGYRDDFVDRVLFPIHDERGRAVAFGGRVLPGRDEHGPKYLNSQESPLFTKSRLLYALDLARDGIRATKPRTALVMEGYTDCIAAHQAGYTNAVAPLGTSLTESHVTVLKRFAEKVVLVFDGDGAGMAAAERALEKFLAQDVDLRILTLPEGLDPADFLAKDTNNEFVKLTNNAPDALDFKLKSALAKHDMNTTEGRGRVADDVLATLAIGQSQNAPRMDAVLGKLADRLMISEQKLRGRLRDLRGGKSTNSVANVAHSQHLHQPKSRVARTRDELAERELLAGIMNHPETFESIATQIGPDDFRSPELADLFEYCRDISANHGPPAYDLLLNFAEPECVKLIVSIDSDAREKKLFQNENEQPPTVSGETADNCPAFLHRAVDLIKRRRQEQTYERSKGQIAEKRAVAGDELDEQMKDLLRQAHLTMAGRHSR</sequence>
<feature type="zinc finger region" description="CHC2-type" evidence="12 14">
    <location>
        <begin position="40"/>
        <end position="64"/>
    </location>
</feature>
<dbReference type="GO" id="GO:0005524">
    <property type="term" value="F:ATP binding"/>
    <property type="evidence" value="ECO:0007669"/>
    <property type="project" value="InterPro"/>
</dbReference>
<dbReference type="InterPro" id="IPR007693">
    <property type="entry name" value="DNA_helicase_DnaB-like_N"/>
</dbReference>
<keyword evidence="3 12" id="KW-0808">Transferase</keyword>
<dbReference type="HAMAP" id="MF_00974">
    <property type="entry name" value="DNA_primase_DnaG"/>
    <property type="match status" value="1"/>
</dbReference>
<dbReference type="EC" id="2.7.7.101" evidence="12"/>
<evidence type="ECO:0000256" key="4">
    <source>
        <dbReference type="ARBA" id="ARBA00022695"/>
    </source>
</evidence>
<dbReference type="SUPFAM" id="SSF57783">
    <property type="entry name" value="Zinc beta-ribbon"/>
    <property type="match status" value="1"/>
</dbReference>
<evidence type="ECO:0000256" key="6">
    <source>
        <dbReference type="ARBA" id="ARBA00022723"/>
    </source>
</evidence>
<dbReference type="InterPro" id="IPR036185">
    <property type="entry name" value="DNA_heli_DnaB-like_N_sf"/>
</dbReference>
<evidence type="ECO:0000259" key="15">
    <source>
        <dbReference type="PROSITE" id="PS50880"/>
    </source>
</evidence>
<dbReference type="InterPro" id="IPR006171">
    <property type="entry name" value="TOPRIM_dom"/>
</dbReference>
<dbReference type="SUPFAM" id="SSF48024">
    <property type="entry name" value="N-terminal domain of DnaB helicase"/>
    <property type="match status" value="1"/>
</dbReference>
<dbReference type="FunFam" id="3.90.580.10:FF:000001">
    <property type="entry name" value="DNA primase"/>
    <property type="match status" value="1"/>
</dbReference>
<protein>
    <recommendedName>
        <fullName evidence="12 13">DNA primase</fullName>
        <ecNumber evidence="12">2.7.7.101</ecNumber>
    </recommendedName>
</protein>
<keyword evidence="2 12" id="KW-0639">Primosome</keyword>
<dbReference type="KEGG" id="chya:V22_01370"/>
<dbReference type="InterPro" id="IPR006295">
    <property type="entry name" value="DNA_primase_DnaG"/>
</dbReference>
<evidence type="ECO:0000313" key="17">
    <source>
        <dbReference type="Proteomes" id="UP000319976"/>
    </source>
</evidence>
<dbReference type="Gene3D" id="3.90.580.10">
    <property type="entry name" value="Zinc finger, CHC2-type domain"/>
    <property type="match status" value="1"/>
</dbReference>
<dbReference type="GO" id="GO:1990077">
    <property type="term" value="C:primosome complex"/>
    <property type="evidence" value="ECO:0007669"/>
    <property type="project" value="UniProtKB-KW"/>
</dbReference>
<dbReference type="GO" id="GO:0005737">
    <property type="term" value="C:cytoplasm"/>
    <property type="evidence" value="ECO:0007669"/>
    <property type="project" value="TreeGrafter"/>
</dbReference>
<dbReference type="NCBIfam" id="TIGR01391">
    <property type="entry name" value="dnaG"/>
    <property type="match status" value="1"/>
</dbReference>
<evidence type="ECO:0000256" key="14">
    <source>
        <dbReference type="PIRSR" id="PIRSR002811-1"/>
    </source>
</evidence>
<dbReference type="Pfam" id="PF00772">
    <property type="entry name" value="DnaB"/>
    <property type="match status" value="1"/>
</dbReference>
<dbReference type="CDD" id="cd03364">
    <property type="entry name" value="TOPRIM_DnaG_primases"/>
    <property type="match status" value="1"/>
</dbReference>
<comment type="function">
    <text evidence="12 13">RNA polymerase that catalyzes the synthesis of short RNA molecules used as primers for DNA polymerase during DNA replication.</text>
</comment>
<dbReference type="PANTHER" id="PTHR30313">
    <property type="entry name" value="DNA PRIMASE"/>
    <property type="match status" value="1"/>
</dbReference>
<evidence type="ECO:0000256" key="11">
    <source>
        <dbReference type="ARBA" id="ARBA00023163"/>
    </source>
</evidence>
<evidence type="ECO:0000256" key="9">
    <source>
        <dbReference type="ARBA" id="ARBA00022842"/>
    </source>
</evidence>
<evidence type="ECO:0000256" key="7">
    <source>
        <dbReference type="ARBA" id="ARBA00022771"/>
    </source>
</evidence>
<dbReference type="GO" id="GO:0008270">
    <property type="term" value="F:zinc ion binding"/>
    <property type="evidence" value="ECO:0007669"/>
    <property type="project" value="UniProtKB-UniRule"/>
</dbReference>
<dbReference type="GO" id="GO:0000428">
    <property type="term" value="C:DNA-directed RNA polymerase complex"/>
    <property type="evidence" value="ECO:0007669"/>
    <property type="project" value="UniProtKB-KW"/>
</dbReference>
<dbReference type="Pfam" id="PF01807">
    <property type="entry name" value="Zn_ribbon_DnaG"/>
    <property type="match status" value="1"/>
</dbReference>
<keyword evidence="5 12" id="KW-0235">DNA replication</keyword>
<evidence type="ECO:0000256" key="5">
    <source>
        <dbReference type="ARBA" id="ARBA00022705"/>
    </source>
</evidence>
<dbReference type="Pfam" id="PF08275">
    <property type="entry name" value="DNAG_N"/>
    <property type="match status" value="1"/>
</dbReference>
<dbReference type="InterPro" id="IPR037068">
    <property type="entry name" value="DNA_primase_core_N_sf"/>
</dbReference>
<dbReference type="GO" id="GO:0003677">
    <property type="term" value="F:DNA binding"/>
    <property type="evidence" value="ECO:0007669"/>
    <property type="project" value="UniProtKB-KW"/>
</dbReference>
<keyword evidence="17" id="KW-1185">Reference proteome</keyword>
<keyword evidence="7 12" id="KW-0863">Zinc-finger</keyword>
<keyword evidence="11 12" id="KW-0804">Transcription</keyword>
<comment type="cofactor">
    <cofactor evidence="12 13 14">
        <name>Zn(2+)</name>
        <dbReference type="ChEBI" id="CHEBI:29105"/>
    </cofactor>
    <text evidence="12 13 14">Binds 1 zinc ion per monomer.</text>
</comment>